<feature type="region of interest" description="Disordered" evidence="1">
    <location>
        <begin position="565"/>
        <end position="586"/>
    </location>
</feature>
<feature type="region of interest" description="Disordered" evidence="1">
    <location>
        <begin position="341"/>
        <end position="392"/>
    </location>
</feature>
<keyword evidence="3" id="KW-0808">Transferase</keyword>
<organism evidence="2">
    <name type="scientific">Cladocopium goreaui</name>
    <dbReference type="NCBI Taxonomy" id="2562237"/>
    <lineage>
        <taxon>Eukaryota</taxon>
        <taxon>Sar</taxon>
        <taxon>Alveolata</taxon>
        <taxon>Dinophyceae</taxon>
        <taxon>Suessiales</taxon>
        <taxon>Symbiodiniaceae</taxon>
        <taxon>Cladocopium</taxon>
    </lineage>
</organism>
<keyword evidence="3" id="KW-0548">Nucleotidyltransferase</keyword>
<keyword evidence="3" id="KW-0695">RNA-directed DNA polymerase</keyword>
<keyword evidence="4" id="KW-1185">Reference proteome</keyword>
<comment type="caution">
    <text evidence="2">The sequence shown here is derived from an EMBL/GenBank/DDBJ whole genome shotgun (WGS) entry which is preliminary data.</text>
</comment>
<dbReference type="EMBL" id="CAMXCT030002516">
    <property type="protein sequence ID" value="CAL4785959.1"/>
    <property type="molecule type" value="Genomic_DNA"/>
</dbReference>
<feature type="region of interest" description="Disordered" evidence="1">
    <location>
        <begin position="423"/>
        <end position="512"/>
    </location>
</feature>
<evidence type="ECO:0000313" key="4">
    <source>
        <dbReference type="Proteomes" id="UP001152797"/>
    </source>
</evidence>
<feature type="compositionally biased region" description="Basic residues" evidence="1">
    <location>
        <begin position="371"/>
        <end position="382"/>
    </location>
</feature>
<dbReference type="EMBL" id="CAMXCT020002516">
    <property type="protein sequence ID" value="CAL1152022.1"/>
    <property type="molecule type" value="Genomic_DNA"/>
</dbReference>
<reference evidence="2" key="1">
    <citation type="submission" date="2022-10" db="EMBL/GenBank/DDBJ databases">
        <authorList>
            <person name="Chen Y."/>
            <person name="Dougan E. K."/>
            <person name="Chan C."/>
            <person name="Rhodes N."/>
            <person name="Thang M."/>
        </authorList>
    </citation>
    <scope>NUCLEOTIDE SEQUENCE</scope>
</reference>
<evidence type="ECO:0000313" key="3">
    <source>
        <dbReference type="EMBL" id="CAL4785959.1"/>
    </source>
</evidence>
<dbReference type="EMBL" id="CAMXCT010002516">
    <property type="protein sequence ID" value="CAI3998647.1"/>
    <property type="molecule type" value="Genomic_DNA"/>
</dbReference>
<dbReference type="GO" id="GO:0003964">
    <property type="term" value="F:RNA-directed DNA polymerase activity"/>
    <property type="evidence" value="ECO:0007669"/>
    <property type="project" value="UniProtKB-KW"/>
</dbReference>
<proteinExistence type="predicted"/>
<sequence length="748" mass="82844">MDPSQAELNAITTLEHVAQWAGLDDSLRDTLIRDLGSPINLRDVAFIKRHVWDAAVLLIRRAVPPASAGDKPTERELTPVEQSRLEVFRRVALLKVKRTPDTAGNEEVAGPSKPPAHGEPHTNQSIPNDVVAHVGDAEIGFETEGGKLQQSSVRAMYLRYKARFGVEPPHDNDPSLEQLSLLALHIKAGTIPYFDMAMWEPDGSPRPDKASFKSSTFEGPTGEVVKVDTPGPASVDSWEKLFKVYIVAMTLLGASEPDELDKYREFVKGLSDRFGPSCWGFICRADSKMRSQHIEEIRKNLEIEGVPSSSPWSAAFTEAVRAQDFWDAEVISPSTTLLGRNRGTLVGLSSESSVESSPDRSPSRRESPKSSKPKVSKKGKKKYTGENKSRALTTGAINATTAWARTKQHNARPKALQKLTCHLSGESSPPAQSARSDRRASAPESETLGQERPNSPAGLPPHKRHRTNHSDECAAPGSSGIRLVPRGRSPLPRKRQPPYKTSEPVLTDGSIPKPPRWHQYAYGATNILPERWARRPRALLLFRNILREVQEGVFDCVGISPPSETLPRSGGSCSGAEPLRDLERPDGLGRKNLSKAKYEQLLKANQIFELSAEAVKYQLREHRAFWLESSDDRNKADFWKTTWGTSVEKHALVEKAAFDQCMFGEEVPKPTKIAHFGLDLSQLKGIRCTHQNRTWLNADGSQYRAKHKWTNAPKALGVSLCRILAKAVLEIDQPRPKGLLDVRTEALP</sequence>
<evidence type="ECO:0000313" key="2">
    <source>
        <dbReference type="EMBL" id="CAI3998647.1"/>
    </source>
</evidence>
<dbReference type="Proteomes" id="UP001152797">
    <property type="component" value="Unassembled WGS sequence"/>
</dbReference>
<feature type="compositionally biased region" description="Basic and acidic residues" evidence="1">
    <location>
        <begin position="357"/>
        <end position="369"/>
    </location>
</feature>
<reference evidence="3 4" key="2">
    <citation type="submission" date="2024-05" db="EMBL/GenBank/DDBJ databases">
        <authorList>
            <person name="Chen Y."/>
            <person name="Shah S."/>
            <person name="Dougan E. K."/>
            <person name="Thang M."/>
            <person name="Chan C."/>
        </authorList>
    </citation>
    <scope>NUCLEOTIDE SEQUENCE [LARGE SCALE GENOMIC DNA]</scope>
</reference>
<feature type="region of interest" description="Disordered" evidence="1">
    <location>
        <begin position="99"/>
        <end position="123"/>
    </location>
</feature>
<name>A0A9P1G633_9DINO</name>
<accession>A0A9P1G633</accession>
<protein>
    <submittedName>
        <fullName evidence="3">Reverse transcriptase domain-containing protein</fullName>
    </submittedName>
</protein>
<dbReference type="AlphaFoldDB" id="A0A9P1G633"/>
<evidence type="ECO:0000256" key="1">
    <source>
        <dbReference type="SAM" id="MobiDB-lite"/>
    </source>
</evidence>
<gene>
    <name evidence="2" type="ORF">C1SCF055_LOCUS24924</name>
</gene>